<evidence type="ECO:0000313" key="1">
    <source>
        <dbReference type="EMBL" id="KAI4534053.1"/>
    </source>
</evidence>
<keyword evidence="2" id="KW-1185">Reference proteome</keyword>
<dbReference type="AlphaFoldDB" id="A0AAD4TU94"/>
<dbReference type="Proteomes" id="UP001214576">
    <property type="component" value="Unassembled WGS sequence"/>
</dbReference>
<evidence type="ECO:0000313" key="2">
    <source>
        <dbReference type="Proteomes" id="UP001214576"/>
    </source>
</evidence>
<comment type="caution">
    <text evidence="1">The sequence shown here is derived from an EMBL/GenBank/DDBJ whole genome shotgun (WGS) entry which is preliminary data.</text>
</comment>
<reference evidence="1" key="1">
    <citation type="submission" date="2022-03" db="EMBL/GenBank/DDBJ databases">
        <title>Genomic analyses of argali, domestic sheep and their hybrids provide insights into chromosomal evolution, heterosis and genetic basis of agronomic traits.</title>
        <authorList>
            <person name="Li M."/>
        </authorList>
    </citation>
    <scope>NUCLEOTIDE SEQUENCE</scope>
    <source>
        <strain evidence="1">CAU-MHL-2022a</strain>
        <tissue evidence="1">Skin</tissue>
    </source>
</reference>
<accession>A0AAD4TU94</accession>
<dbReference type="EMBL" id="JAKZEL010000019">
    <property type="protein sequence ID" value="KAI4534053.1"/>
    <property type="molecule type" value="Genomic_DNA"/>
</dbReference>
<name>A0AAD4TU94_OVIAM</name>
<organism evidence="1 2">
    <name type="scientific">Ovis ammon polii</name>
    <dbReference type="NCBI Taxonomy" id="230172"/>
    <lineage>
        <taxon>Eukaryota</taxon>
        <taxon>Metazoa</taxon>
        <taxon>Chordata</taxon>
        <taxon>Craniata</taxon>
        <taxon>Vertebrata</taxon>
        <taxon>Euteleostomi</taxon>
        <taxon>Mammalia</taxon>
        <taxon>Eutheria</taxon>
        <taxon>Laurasiatheria</taxon>
        <taxon>Artiodactyla</taxon>
        <taxon>Ruminantia</taxon>
        <taxon>Pecora</taxon>
        <taxon>Bovidae</taxon>
        <taxon>Caprinae</taxon>
        <taxon>Ovis</taxon>
    </lineage>
</organism>
<gene>
    <name evidence="1" type="ORF">MG293_014913</name>
</gene>
<protein>
    <submittedName>
        <fullName evidence="1">Uncharacterized protein</fullName>
    </submittedName>
</protein>
<sequence length="122" mass="13653">MFRAFVVPHGYRTPERWGFFATAAVLKTELPKLPDSIQKPNKQTLSFLKELKSVNSNAPSSPRVLHVIKSTHGIQPGDHPLCLPLYISFFLDTLEDPKPVVLLESSDPSPWTVDALGIQEFL</sequence>
<proteinExistence type="predicted"/>